<accession>A0A518GAB8</accession>
<organism evidence="1 2">
    <name type="scientific">Aureliella helgolandensis</name>
    <dbReference type="NCBI Taxonomy" id="2527968"/>
    <lineage>
        <taxon>Bacteria</taxon>
        <taxon>Pseudomonadati</taxon>
        <taxon>Planctomycetota</taxon>
        <taxon>Planctomycetia</taxon>
        <taxon>Pirellulales</taxon>
        <taxon>Pirellulaceae</taxon>
        <taxon>Aureliella</taxon>
    </lineage>
</organism>
<dbReference type="OrthoDB" id="9808559at2"/>
<evidence type="ECO:0000313" key="2">
    <source>
        <dbReference type="Proteomes" id="UP000318017"/>
    </source>
</evidence>
<evidence type="ECO:0000313" key="1">
    <source>
        <dbReference type="EMBL" id="QDV25548.1"/>
    </source>
</evidence>
<reference evidence="1 2" key="1">
    <citation type="submission" date="2019-02" db="EMBL/GenBank/DDBJ databases">
        <title>Deep-cultivation of Planctomycetes and their phenomic and genomic characterization uncovers novel biology.</title>
        <authorList>
            <person name="Wiegand S."/>
            <person name="Jogler M."/>
            <person name="Boedeker C."/>
            <person name="Pinto D."/>
            <person name="Vollmers J."/>
            <person name="Rivas-Marin E."/>
            <person name="Kohn T."/>
            <person name="Peeters S.H."/>
            <person name="Heuer A."/>
            <person name="Rast P."/>
            <person name="Oberbeckmann S."/>
            <person name="Bunk B."/>
            <person name="Jeske O."/>
            <person name="Meyerdierks A."/>
            <person name="Storesund J.E."/>
            <person name="Kallscheuer N."/>
            <person name="Luecker S."/>
            <person name="Lage O.M."/>
            <person name="Pohl T."/>
            <person name="Merkel B.J."/>
            <person name="Hornburger P."/>
            <person name="Mueller R.-W."/>
            <person name="Bruemmer F."/>
            <person name="Labrenz M."/>
            <person name="Spormann A.M."/>
            <person name="Op den Camp H."/>
            <person name="Overmann J."/>
            <person name="Amann R."/>
            <person name="Jetten M.S.M."/>
            <person name="Mascher T."/>
            <person name="Medema M.H."/>
            <person name="Devos D.P."/>
            <person name="Kaster A.-K."/>
            <person name="Ovreas L."/>
            <person name="Rohde M."/>
            <person name="Galperin M.Y."/>
            <person name="Jogler C."/>
        </authorList>
    </citation>
    <scope>NUCLEOTIDE SEQUENCE [LARGE SCALE GENOMIC DNA]</scope>
    <source>
        <strain evidence="1 2">Q31a</strain>
    </source>
</reference>
<protein>
    <submittedName>
        <fullName evidence="1">Uncharacterized protein</fullName>
    </submittedName>
</protein>
<dbReference type="Proteomes" id="UP000318017">
    <property type="component" value="Chromosome"/>
</dbReference>
<dbReference type="EMBL" id="CP036298">
    <property type="protein sequence ID" value="QDV25548.1"/>
    <property type="molecule type" value="Genomic_DNA"/>
</dbReference>
<keyword evidence="2" id="KW-1185">Reference proteome</keyword>
<dbReference type="KEGG" id="ahel:Q31a_38740"/>
<name>A0A518GAB8_9BACT</name>
<dbReference type="RefSeq" id="WP_145080755.1">
    <property type="nucleotide sequence ID" value="NZ_CP036298.1"/>
</dbReference>
<sequence>MKRMDAIFRTPVYLFLAVLGTWLVPTVVQSEGLLHRCGQCGKACQQHMLVETTMMCPVKVIETRLKPCLVETCEEREETYTAFRRVPEKRTIKKELCYLLDEVKSKEIVEKSCQLVNVDVTRVNNVLVPQYEMGQTCVQKQVCTECGPVCVEECCLEEKARMIPDVRVEQDCEKQLVFQETKKDFFYCVKTPKKHTIECAEETVYKLEPVEQTRKVKVNVPKIEYQPYEVEVVKMLPKKVVCCVHCSRRTH</sequence>
<proteinExistence type="predicted"/>
<dbReference type="AlphaFoldDB" id="A0A518GAB8"/>
<gene>
    <name evidence="1" type="ORF">Q31a_38740</name>
</gene>